<comment type="caution">
    <text evidence="1">The sequence shown here is derived from an EMBL/GenBank/DDBJ whole genome shotgun (WGS) entry which is preliminary data.</text>
</comment>
<evidence type="ECO:0000313" key="1">
    <source>
        <dbReference type="EMBL" id="PRQ21091.1"/>
    </source>
</evidence>
<keyword evidence="2" id="KW-1185">Reference proteome</keyword>
<dbReference type="EMBL" id="PDCK01000045">
    <property type="protein sequence ID" value="PRQ21091.1"/>
    <property type="molecule type" value="Genomic_DNA"/>
</dbReference>
<dbReference type="Gramene" id="PRQ21091">
    <property type="protein sequence ID" value="PRQ21091"/>
    <property type="gene ID" value="RchiOBHm_Chr7g0235321"/>
</dbReference>
<proteinExistence type="predicted"/>
<dbReference type="AlphaFoldDB" id="A0A2P6PGN8"/>
<accession>A0A2P6PGN8</accession>
<name>A0A2P6PGN8_ROSCH</name>
<dbReference type="Proteomes" id="UP000238479">
    <property type="component" value="Chromosome 7"/>
</dbReference>
<reference evidence="1 2" key="1">
    <citation type="journal article" date="2018" name="Nat. Genet.">
        <title>The Rosa genome provides new insights in the design of modern roses.</title>
        <authorList>
            <person name="Bendahmane M."/>
        </authorList>
    </citation>
    <scope>NUCLEOTIDE SEQUENCE [LARGE SCALE GENOMIC DNA]</scope>
    <source>
        <strain evidence="2">cv. Old Blush</strain>
    </source>
</reference>
<evidence type="ECO:0000313" key="2">
    <source>
        <dbReference type="Proteomes" id="UP000238479"/>
    </source>
</evidence>
<gene>
    <name evidence="1" type="ORF">RchiOBHm_Chr7g0235321</name>
</gene>
<sequence>MMSISSLNQLHYRYPRSMLTPFAICVSSLLWWSHCDFCNRVISSAFSCASLLNVFFMLW</sequence>
<organism evidence="1 2">
    <name type="scientific">Rosa chinensis</name>
    <name type="common">China rose</name>
    <dbReference type="NCBI Taxonomy" id="74649"/>
    <lineage>
        <taxon>Eukaryota</taxon>
        <taxon>Viridiplantae</taxon>
        <taxon>Streptophyta</taxon>
        <taxon>Embryophyta</taxon>
        <taxon>Tracheophyta</taxon>
        <taxon>Spermatophyta</taxon>
        <taxon>Magnoliopsida</taxon>
        <taxon>eudicotyledons</taxon>
        <taxon>Gunneridae</taxon>
        <taxon>Pentapetalae</taxon>
        <taxon>rosids</taxon>
        <taxon>fabids</taxon>
        <taxon>Rosales</taxon>
        <taxon>Rosaceae</taxon>
        <taxon>Rosoideae</taxon>
        <taxon>Rosoideae incertae sedis</taxon>
        <taxon>Rosa</taxon>
    </lineage>
</organism>
<protein>
    <submittedName>
        <fullName evidence="1">Uncharacterized protein</fullName>
    </submittedName>
</protein>